<protein>
    <recommendedName>
        <fullName evidence="2">PPE domain-containing protein</fullName>
    </recommendedName>
</protein>
<dbReference type="Proteomes" id="UP000193387">
    <property type="component" value="Unassembled WGS sequence"/>
</dbReference>
<evidence type="ECO:0000313" key="3">
    <source>
        <dbReference type="EMBL" id="ORW71058.1"/>
    </source>
</evidence>
<dbReference type="PANTHER" id="PTHR46766:SF1">
    <property type="entry name" value="GLUTAMINE-RICH PROTEIN 2"/>
    <property type="match status" value="1"/>
</dbReference>
<organism evidence="3 4">
    <name type="scientific">Mycobacterium saskatchewanense</name>
    <dbReference type="NCBI Taxonomy" id="220927"/>
    <lineage>
        <taxon>Bacteria</taxon>
        <taxon>Bacillati</taxon>
        <taxon>Actinomycetota</taxon>
        <taxon>Actinomycetes</taxon>
        <taxon>Mycobacteriales</taxon>
        <taxon>Mycobacteriaceae</taxon>
        <taxon>Mycobacterium</taxon>
        <taxon>Mycobacterium simiae complex</taxon>
    </lineage>
</organism>
<dbReference type="SUPFAM" id="SSF140459">
    <property type="entry name" value="PE/PPE dimer-like"/>
    <property type="match status" value="1"/>
</dbReference>
<dbReference type="PANTHER" id="PTHR46766">
    <property type="entry name" value="GLUTAMINE-RICH PROTEIN 2"/>
    <property type="match status" value="1"/>
</dbReference>
<dbReference type="EMBL" id="LQPR01000035">
    <property type="protein sequence ID" value="ORW71058.1"/>
    <property type="molecule type" value="Genomic_DNA"/>
</dbReference>
<keyword evidence="4" id="KW-1185">Reference proteome</keyword>
<dbReference type="Gene3D" id="1.20.1260.20">
    <property type="entry name" value="PPE superfamily"/>
    <property type="match status" value="1"/>
</dbReference>
<dbReference type="GO" id="GO:0052572">
    <property type="term" value="P:response to host immune response"/>
    <property type="evidence" value="ECO:0007669"/>
    <property type="project" value="TreeGrafter"/>
</dbReference>
<dbReference type="AlphaFoldDB" id="A0AAJ3TWB9"/>
<proteinExistence type="inferred from homology"/>
<evidence type="ECO:0000313" key="4">
    <source>
        <dbReference type="Proteomes" id="UP000193387"/>
    </source>
</evidence>
<comment type="caution">
    <text evidence="3">The sequence shown here is derived from an EMBL/GenBank/DDBJ whole genome shotgun (WGS) entry which is preliminary data.</text>
</comment>
<evidence type="ECO:0000256" key="1">
    <source>
        <dbReference type="ARBA" id="ARBA00010652"/>
    </source>
</evidence>
<accession>A0AAJ3TWB9</accession>
<dbReference type="Pfam" id="PF00823">
    <property type="entry name" value="PPE"/>
    <property type="match status" value="1"/>
</dbReference>
<dbReference type="InterPro" id="IPR000030">
    <property type="entry name" value="PPE_dom"/>
</dbReference>
<dbReference type="RefSeq" id="WP_085256279.1">
    <property type="nucleotide sequence ID" value="NZ_AP022573.1"/>
</dbReference>
<reference evidence="3 4" key="1">
    <citation type="submission" date="2016-01" db="EMBL/GenBank/DDBJ databases">
        <title>The new phylogeny of the genus Mycobacterium.</title>
        <authorList>
            <person name="Tarcisio F."/>
            <person name="Conor M."/>
            <person name="Antonella G."/>
            <person name="Elisabetta G."/>
            <person name="Giulia F.S."/>
            <person name="Sara T."/>
            <person name="Anna F."/>
            <person name="Clotilde B."/>
            <person name="Roberto B."/>
            <person name="Veronica D.S."/>
            <person name="Fabio R."/>
            <person name="Monica P."/>
            <person name="Olivier J."/>
            <person name="Enrico T."/>
            <person name="Nicola S."/>
        </authorList>
    </citation>
    <scope>NUCLEOTIDE SEQUENCE [LARGE SCALE GENOMIC DNA]</scope>
    <source>
        <strain evidence="3 4">DSM 44616</strain>
    </source>
</reference>
<dbReference type="InterPro" id="IPR038332">
    <property type="entry name" value="PPE_sf"/>
</dbReference>
<feature type="domain" description="PPE" evidence="2">
    <location>
        <begin position="2"/>
        <end position="157"/>
    </location>
</feature>
<evidence type="ECO:0000259" key="2">
    <source>
        <dbReference type="Pfam" id="PF00823"/>
    </source>
</evidence>
<name>A0AAJ3TWB9_9MYCO</name>
<comment type="similarity">
    <text evidence="1">Belongs to the mycobacterial PPE family.</text>
</comment>
<sequence>MNFALLPPETNSGRLYDGPGSQSLTEAAAAWRRLSRRLWTAAADYATGAARLPAERSAPAHAAAAVKWLRAAAASAEDAAHGAAAAARAHDTALTVTVPPPAIEANRARRKSLAAANVLGQASPAVAAADGDYDSMWVCNARAMCAYARASAAASVLTPFALPPAPACQAPTPRTWAVMSAPDVVSTGRRVMAGIPEALRALGRSPLTTIDVPLASATPALSRLSSLSAPSGTAISRLNALNKAAALRYLLPGKGRAPAVNAGLGRACKLGALSVPRVWSAAATPLPLYRGTVA</sequence>
<gene>
    <name evidence="3" type="ORF">AWC23_15580</name>
</gene>